<gene>
    <name evidence="2" type="ORF">ILUMI_13703</name>
</gene>
<accession>A0A8K0GAP0</accession>
<dbReference type="AlphaFoldDB" id="A0A8K0GAP0"/>
<protein>
    <recommendedName>
        <fullName evidence="4">THAP-type domain-containing protein</fullName>
    </recommendedName>
</protein>
<name>A0A8K0GAP0_IGNLU</name>
<evidence type="ECO:0000313" key="3">
    <source>
        <dbReference type="Proteomes" id="UP000801492"/>
    </source>
</evidence>
<dbReference type="PANTHER" id="PTHR46601">
    <property type="entry name" value="ULP_PROTEASE DOMAIN-CONTAINING PROTEIN"/>
    <property type="match status" value="1"/>
</dbReference>
<sequence>MKVCSLHFKNDDFFFGGAHINKINRLRKTAVPSQNLPVCSHDCILSPTQMQWHLDREQRLQNRAKNKSVQKAVKHVEELPDLTAGGSVMIANTPPSGRSLAGRKRVLRKRSATVKKLKKVEEELAKYRRKVTRYKTKYYKLKRKLTKQKKKVSPRSRVEELTKGQNINKEIKQRLIFGEVLKIQLQHNFETLGGNEVKCDLIKDLQKALPQYMVHVSNMKQQYKTIRGLKKNLNHEVECLIHVDFSENYTCKYFREVQSAHFGGAKPQISTYAVICDGPSTQYRNKSMFQLIGTELVNILGIEEISWNYFESGHGKGAVDGVGGRLKRTADRLVACGYDIQNFVSLISHLKDACPGIHIETVVEEDFTKFDNTLPASLKPFKGTMKVHQVCWADKTPKSLSIRRLSCGECSFDKECKHYGLGNFEILRNSVEKLNYSDVYSDSDAENESCRTEKNNTFIIDLEDCHKQGFIVVEWPKNSKMYYIGQIQDYDKMTSLLVNFMKRIPSLKNNLLFIWPEDRDQERVDLDMILTIIKPPQFLRRERYVFDDQEILRSITLK</sequence>
<comment type="caution">
    <text evidence="2">The sequence shown here is derived from an EMBL/GenBank/DDBJ whole genome shotgun (WGS) entry which is preliminary data.</text>
</comment>
<organism evidence="2 3">
    <name type="scientific">Ignelater luminosus</name>
    <name type="common">Cucubano</name>
    <name type="synonym">Pyrophorus luminosus</name>
    <dbReference type="NCBI Taxonomy" id="2038154"/>
    <lineage>
        <taxon>Eukaryota</taxon>
        <taxon>Metazoa</taxon>
        <taxon>Ecdysozoa</taxon>
        <taxon>Arthropoda</taxon>
        <taxon>Hexapoda</taxon>
        <taxon>Insecta</taxon>
        <taxon>Pterygota</taxon>
        <taxon>Neoptera</taxon>
        <taxon>Endopterygota</taxon>
        <taxon>Coleoptera</taxon>
        <taxon>Polyphaga</taxon>
        <taxon>Elateriformia</taxon>
        <taxon>Elateroidea</taxon>
        <taxon>Elateridae</taxon>
        <taxon>Agrypninae</taxon>
        <taxon>Pyrophorini</taxon>
        <taxon>Ignelater</taxon>
    </lineage>
</organism>
<dbReference type="PANTHER" id="PTHR46601:SF2">
    <property type="entry name" value="UBIQUITIN-LIKE PROTEASE FAMILY PROFILE DOMAIN-CONTAINING PROTEIN"/>
    <property type="match status" value="1"/>
</dbReference>
<dbReference type="OrthoDB" id="6619240at2759"/>
<keyword evidence="1" id="KW-0175">Coiled coil</keyword>
<evidence type="ECO:0008006" key="4">
    <source>
        <dbReference type="Google" id="ProtNLM"/>
    </source>
</evidence>
<evidence type="ECO:0000256" key="1">
    <source>
        <dbReference type="SAM" id="Coils"/>
    </source>
</evidence>
<keyword evidence="3" id="KW-1185">Reference proteome</keyword>
<dbReference type="EMBL" id="VTPC01008715">
    <property type="protein sequence ID" value="KAF2892484.1"/>
    <property type="molecule type" value="Genomic_DNA"/>
</dbReference>
<feature type="coiled-coil region" evidence="1">
    <location>
        <begin position="110"/>
        <end position="137"/>
    </location>
</feature>
<reference evidence="2" key="1">
    <citation type="submission" date="2019-08" db="EMBL/GenBank/DDBJ databases">
        <title>The genome of the North American firefly Photinus pyralis.</title>
        <authorList>
            <consortium name="Photinus pyralis genome working group"/>
            <person name="Fallon T.R."/>
            <person name="Sander Lower S.E."/>
            <person name="Weng J.-K."/>
        </authorList>
    </citation>
    <scope>NUCLEOTIDE SEQUENCE</scope>
    <source>
        <strain evidence="2">TRF0915ILg1</strain>
        <tissue evidence="2">Whole body</tissue>
    </source>
</reference>
<dbReference type="Proteomes" id="UP000801492">
    <property type="component" value="Unassembled WGS sequence"/>
</dbReference>
<evidence type="ECO:0000313" key="2">
    <source>
        <dbReference type="EMBL" id="KAF2892484.1"/>
    </source>
</evidence>
<proteinExistence type="predicted"/>